<proteinExistence type="predicted"/>
<keyword evidence="1" id="KW-0472">Membrane</keyword>
<name>A0A921IQZ7_9ACTN</name>
<keyword evidence="1" id="KW-1133">Transmembrane helix</keyword>
<accession>A0A921IQZ7</accession>
<protein>
    <submittedName>
        <fullName evidence="2">Uncharacterized protein</fullName>
    </submittedName>
</protein>
<dbReference type="AlphaFoldDB" id="A0A921IQZ7"/>
<comment type="caution">
    <text evidence="2">The sequence shown here is derived from an EMBL/GenBank/DDBJ whole genome shotgun (WGS) entry which is preliminary data.</text>
</comment>
<organism evidence="2 3">
    <name type="scientific">Collinsella ihumii</name>
    <dbReference type="NCBI Taxonomy" id="1720204"/>
    <lineage>
        <taxon>Bacteria</taxon>
        <taxon>Bacillati</taxon>
        <taxon>Actinomycetota</taxon>
        <taxon>Coriobacteriia</taxon>
        <taxon>Coriobacteriales</taxon>
        <taxon>Coriobacteriaceae</taxon>
        <taxon>Collinsella</taxon>
    </lineage>
</organism>
<keyword evidence="1" id="KW-0812">Transmembrane</keyword>
<dbReference type="Proteomes" id="UP000746751">
    <property type="component" value="Unassembled WGS sequence"/>
</dbReference>
<reference evidence="2" key="1">
    <citation type="journal article" date="2021" name="PeerJ">
        <title>Extensive microbial diversity within the chicken gut microbiome revealed by metagenomics and culture.</title>
        <authorList>
            <person name="Gilroy R."/>
            <person name="Ravi A."/>
            <person name="Getino M."/>
            <person name="Pursley I."/>
            <person name="Horton D.L."/>
            <person name="Alikhan N.F."/>
            <person name="Baker D."/>
            <person name="Gharbi K."/>
            <person name="Hall N."/>
            <person name="Watson M."/>
            <person name="Adriaenssens E.M."/>
            <person name="Foster-Nyarko E."/>
            <person name="Jarju S."/>
            <person name="Secka A."/>
            <person name="Antonio M."/>
            <person name="Oren A."/>
            <person name="Chaudhuri R.R."/>
            <person name="La Ragione R."/>
            <person name="Hildebrand F."/>
            <person name="Pallen M.J."/>
        </authorList>
    </citation>
    <scope>NUCLEOTIDE SEQUENCE</scope>
    <source>
        <strain evidence="2">ChiGjej2B2-7701</strain>
    </source>
</reference>
<evidence type="ECO:0000256" key="1">
    <source>
        <dbReference type="SAM" id="Phobius"/>
    </source>
</evidence>
<dbReference type="EMBL" id="DYVF01000063">
    <property type="protein sequence ID" value="HJG31844.1"/>
    <property type="molecule type" value="Genomic_DNA"/>
</dbReference>
<evidence type="ECO:0000313" key="2">
    <source>
        <dbReference type="EMBL" id="HJG31844.1"/>
    </source>
</evidence>
<evidence type="ECO:0000313" key="3">
    <source>
        <dbReference type="Proteomes" id="UP000746751"/>
    </source>
</evidence>
<gene>
    <name evidence="2" type="ORF">K8U80_10695</name>
</gene>
<reference evidence="2" key="2">
    <citation type="submission" date="2021-09" db="EMBL/GenBank/DDBJ databases">
        <authorList>
            <person name="Gilroy R."/>
        </authorList>
    </citation>
    <scope>NUCLEOTIDE SEQUENCE</scope>
    <source>
        <strain evidence="2">ChiGjej2B2-7701</strain>
    </source>
</reference>
<feature type="transmembrane region" description="Helical" evidence="1">
    <location>
        <begin position="36"/>
        <end position="53"/>
    </location>
</feature>
<sequence>MRDGREGQEEDEDFRGGIGVLVTGDVLLDPASFRKLAVAITAAAVVLLAFWAIGRRRRGVSDEVSRRTSATTGRP</sequence>